<keyword evidence="2" id="KW-0808">Transferase</keyword>
<name>A0A1M7E212_9ACTN</name>
<evidence type="ECO:0000313" key="2">
    <source>
        <dbReference type="EMBL" id="SHL85439.1"/>
    </source>
</evidence>
<keyword evidence="2" id="KW-0418">Kinase</keyword>
<dbReference type="Gene3D" id="3.40.50.300">
    <property type="entry name" value="P-loop containing nucleotide triphosphate hydrolases"/>
    <property type="match status" value="2"/>
</dbReference>
<dbReference type="Pfam" id="PF00485">
    <property type="entry name" value="PRK"/>
    <property type="match status" value="1"/>
</dbReference>
<organism evidence="2 3">
    <name type="scientific">Actinacidiphila paucisporea</name>
    <dbReference type="NCBI Taxonomy" id="310782"/>
    <lineage>
        <taxon>Bacteria</taxon>
        <taxon>Bacillati</taxon>
        <taxon>Actinomycetota</taxon>
        <taxon>Actinomycetes</taxon>
        <taxon>Kitasatosporales</taxon>
        <taxon>Streptomycetaceae</taxon>
        <taxon>Actinacidiphila</taxon>
    </lineage>
</organism>
<protein>
    <submittedName>
        <fullName evidence="2">Uridine kinase</fullName>
    </submittedName>
</protein>
<dbReference type="STRING" id="310782.SAMN05216499_106252"/>
<accession>A0A1M7E212</accession>
<proteinExistence type="predicted"/>
<evidence type="ECO:0000259" key="1">
    <source>
        <dbReference type="Pfam" id="PF00485"/>
    </source>
</evidence>
<dbReference type="SUPFAM" id="SSF52540">
    <property type="entry name" value="P-loop containing nucleoside triphosphate hydrolases"/>
    <property type="match status" value="1"/>
</dbReference>
<dbReference type="Proteomes" id="UP000184111">
    <property type="component" value="Unassembled WGS sequence"/>
</dbReference>
<dbReference type="GO" id="GO:0016301">
    <property type="term" value="F:kinase activity"/>
    <property type="evidence" value="ECO:0007669"/>
    <property type="project" value="UniProtKB-KW"/>
</dbReference>
<gene>
    <name evidence="2" type="ORF">SAMN05216499_106252</name>
</gene>
<dbReference type="InterPro" id="IPR027417">
    <property type="entry name" value="P-loop_NTPase"/>
</dbReference>
<sequence length="249" mass="26135">MAGEEVTRGVLPDRGDRGWWAGGLRVPVLAVAGGTASGKSTLAEALALHHPDTVGLIHLDDFYVPAHDPLRGVRTLSATGAETLDWNHPGSIDETAVTAAIDAAAGSGRHRLVVVEGLFALTLPAVAARAAWRVYVDTPDDIRLARKILRKIEVQRQDPALSLRNYLAHGRESHAEYVAPSRSRADLVLDGTAPESDLLAAVRRLIGPVLGEPARSEPPRVRTAGGMALSPGHHAGISPACAGSDAVPV</sequence>
<feature type="domain" description="Phosphoribulokinase/uridine kinase" evidence="1">
    <location>
        <begin position="111"/>
        <end position="190"/>
    </location>
</feature>
<evidence type="ECO:0000313" key="3">
    <source>
        <dbReference type="Proteomes" id="UP000184111"/>
    </source>
</evidence>
<dbReference type="PANTHER" id="PTHR10285">
    <property type="entry name" value="URIDINE KINASE"/>
    <property type="match status" value="1"/>
</dbReference>
<dbReference type="InterPro" id="IPR006083">
    <property type="entry name" value="PRK/URK"/>
</dbReference>
<dbReference type="EMBL" id="FRBI01000006">
    <property type="protein sequence ID" value="SHL85439.1"/>
    <property type="molecule type" value="Genomic_DNA"/>
</dbReference>
<dbReference type="AlphaFoldDB" id="A0A1M7E212"/>
<dbReference type="GO" id="GO:0005524">
    <property type="term" value="F:ATP binding"/>
    <property type="evidence" value="ECO:0007669"/>
    <property type="project" value="InterPro"/>
</dbReference>
<keyword evidence="3" id="KW-1185">Reference proteome</keyword>
<reference evidence="2 3" key="1">
    <citation type="submission" date="2016-11" db="EMBL/GenBank/DDBJ databases">
        <authorList>
            <person name="Jaros S."/>
            <person name="Januszkiewicz K."/>
            <person name="Wedrychowicz H."/>
        </authorList>
    </citation>
    <scope>NUCLEOTIDE SEQUENCE [LARGE SCALE GENOMIC DNA]</scope>
    <source>
        <strain evidence="2 3">CGMCC 4.2025</strain>
    </source>
</reference>